<protein>
    <submittedName>
        <fullName evidence="1">GNAT family N-acetyltransferase</fullName>
    </submittedName>
</protein>
<dbReference type="AlphaFoldDB" id="A0A2U2AE61"/>
<dbReference type="PANTHER" id="PTHR47017">
    <property type="entry name" value="ACYL-COA"/>
    <property type="match status" value="1"/>
</dbReference>
<accession>A0A2U2AE61</accession>
<dbReference type="InterPro" id="IPR007434">
    <property type="entry name" value="FemAB-like"/>
</dbReference>
<dbReference type="PANTHER" id="PTHR47017:SF1">
    <property type="entry name" value="ACYL-COA"/>
    <property type="match status" value="1"/>
</dbReference>
<dbReference type="Proteomes" id="UP000245020">
    <property type="component" value="Unassembled WGS sequence"/>
</dbReference>
<organism evidence="1 2">
    <name type="scientific">Ignatzschineria ureiclastica</name>
    <dbReference type="NCBI Taxonomy" id="472582"/>
    <lineage>
        <taxon>Bacteria</taxon>
        <taxon>Pseudomonadati</taxon>
        <taxon>Pseudomonadota</taxon>
        <taxon>Gammaproteobacteria</taxon>
        <taxon>Cardiobacteriales</taxon>
        <taxon>Ignatzschineriaceae</taxon>
        <taxon>Ignatzschineria</taxon>
    </lineage>
</organism>
<gene>
    <name evidence="1" type="ORF">DC083_07515</name>
</gene>
<keyword evidence="1" id="KW-0808">Transferase</keyword>
<dbReference type="Pfam" id="PF04339">
    <property type="entry name" value="FemAB_like"/>
    <property type="match status" value="1"/>
</dbReference>
<dbReference type="Gene3D" id="3.40.630.30">
    <property type="match status" value="1"/>
</dbReference>
<sequence length="358" mass="41298">MQYLTQLEPTSLINQFNAHPPYDFIIQNRIPELPAFSAPFNLLTTADHDFVQKFSKIPLHRFLTRLLTWNSCFVGTTVSEYCLLPQVTNKAELANLAGQIRSQYTRDFALTIVKDIPQNSPLLSDEANQAASAFKEALVTENFLILSGQALAWVPIDFANSEEYIARLSKSRRKDMRRKLKSMADIEIQILQTGDECFFDEALLAYYYELYLNVFNQSEIHFDQLSRDFFSAILQDSSSHGLVFTYSYQGKLIGYNICYIVGDSLIDKYVGFIYPDARTHNLYYLSWFYNLDYAATHGLTRYIAGWTDPEIKAYLGASFTLTEHAIYIRNPILRAILKRLSHHFESDQNTLEKLNQKD</sequence>
<comment type="caution">
    <text evidence="1">The sequence shown here is derived from an EMBL/GenBank/DDBJ whole genome shotgun (WGS) entry which is preliminary data.</text>
</comment>
<dbReference type="RefSeq" id="WP_109189591.1">
    <property type="nucleotide sequence ID" value="NZ_BMYA01000002.1"/>
</dbReference>
<proteinExistence type="predicted"/>
<dbReference type="OrthoDB" id="3034222at2"/>
<reference evidence="2" key="1">
    <citation type="submission" date="2018-05" db="EMBL/GenBank/DDBJ databases">
        <title>Ignatzschineria dubaiensis sp. nov., isolated from necrotic foot tissues of dromedaries (Camelus dromedarius) and associated maggots in Dubai, United Arab Emirates.</title>
        <authorList>
            <person name="Tsang C.C."/>
            <person name="Tang J.Y.M."/>
            <person name="Fong J.Y.H."/>
            <person name="Kinne J."/>
            <person name="Lee H.H."/>
            <person name="Joseph M."/>
            <person name="Jose S."/>
            <person name="Schuster R.K."/>
            <person name="Tang Y."/>
            <person name="Sivakumar S."/>
            <person name="Chen J.H.K."/>
            <person name="Teng J.L.L."/>
            <person name="Lau S.K.P."/>
            <person name="Wernery U."/>
            <person name="Woo P.C.Y."/>
        </authorList>
    </citation>
    <scope>NUCLEOTIDE SEQUENCE [LARGE SCALE GENOMIC DNA]</scope>
    <source>
        <strain evidence="2">KCTC 22644</strain>
    </source>
</reference>
<keyword evidence="2" id="KW-1185">Reference proteome</keyword>
<dbReference type="GO" id="GO:0016740">
    <property type="term" value="F:transferase activity"/>
    <property type="evidence" value="ECO:0007669"/>
    <property type="project" value="UniProtKB-KW"/>
</dbReference>
<dbReference type="InterPro" id="IPR016181">
    <property type="entry name" value="Acyl_CoA_acyltransferase"/>
</dbReference>
<name>A0A2U2AE61_9GAMM</name>
<dbReference type="EMBL" id="QEWQ01000004">
    <property type="protein sequence ID" value="PWD80941.1"/>
    <property type="molecule type" value="Genomic_DNA"/>
</dbReference>
<evidence type="ECO:0000313" key="1">
    <source>
        <dbReference type="EMBL" id="PWD80941.1"/>
    </source>
</evidence>
<evidence type="ECO:0000313" key="2">
    <source>
        <dbReference type="Proteomes" id="UP000245020"/>
    </source>
</evidence>
<dbReference type="SUPFAM" id="SSF55729">
    <property type="entry name" value="Acyl-CoA N-acyltransferases (Nat)"/>
    <property type="match status" value="1"/>
</dbReference>